<sequence length="99" mass="10717">MFALTSAPLPPIDPDPDDVSNFRFPIVGLSPRRSNSRSIGYEIVVCEQTAELSAACPPALQLPTRRGLLQLPRPLPFLLPNAAAVAPRLTEDDLLSELV</sequence>
<comment type="caution">
    <text evidence="1">The sequence shown here is derived from an EMBL/GenBank/DDBJ whole genome shotgun (WGS) entry which is preliminary data.</text>
</comment>
<evidence type="ECO:0000313" key="2">
    <source>
        <dbReference type="Proteomes" id="UP001221413"/>
    </source>
</evidence>
<protein>
    <submittedName>
        <fullName evidence="1">Uncharacterized protein</fullName>
    </submittedName>
</protein>
<organism evidence="1 2">
    <name type="scientific">Drechslerella dactyloides</name>
    <name type="common">Nematode-trapping fungus</name>
    <name type="synonym">Arthrobotrys dactyloides</name>
    <dbReference type="NCBI Taxonomy" id="74499"/>
    <lineage>
        <taxon>Eukaryota</taxon>
        <taxon>Fungi</taxon>
        <taxon>Dikarya</taxon>
        <taxon>Ascomycota</taxon>
        <taxon>Pezizomycotina</taxon>
        <taxon>Orbiliomycetes</taxon>
        <taxon>Orbiliales</taxon>
        <taxon>Orbiliaceae</taxon>
        <taxon>Drechslerella</taxon>
    </lineage>
</organism>
<gene>
    <name evidence="1" type="ORF">Dda_4633</name>
</gene>
<evidence type="ECO:0000313" key="1">
    <source>
        <dbReference type="EMBL" id="KAJ6260407.1"/>
    </source>
</evidence>
<name>A0AAD6NJF3_DREDA</name>
<dbReference type="Proteomes" id="UP001221413">
    <property type="component" value="Unassembled WGS sequence"/>
</dbReference>
<dbReference type="EMBL" id="JAQGDS010000005">
    <property type="protein sequence ID" value="KAJ6260407.1"/>
    <property type="molecule type" value="Genomic_DNA"/>
</dbReference>
<reference evidence="1" key="1">
    <citation type="submission" date="2023-01" db="EMBL/GenBank/DDBJ databases">
        <title>The chitinases involved in constricting ring structure development in the nematode-trapping fungus Drechslerella dactyloides.</title>
        <authorList>
            <person name="Wang R."/>
            <person name="Zhang L."/>
            <person name="Tang P."/>
            <person name="Li S."/>
            <person name="Liang L."/>
        </authorList>
    </citation>
    <scope>NUCLEOTIDE SEQUENCE</scope>
    <source>
        <strain evidence="1">YMF1.00031</strain>
    </source>
</reference>
<accession>A0AAD6NJF3</accession>
<keyword evidence="2" id="KW-1185">Reference proteome</keyword>
<dbReference type="AlphaFoldDB" id="A0AAD6NJF3"/>
<proteinExistence type="predicted"/>